<dbReference type="InterPro" id="IPR016071">
    <property type="entry name" value="Staphylococal_nuclease_OB-fold"/>
</dbReference>
<protein>
    <submittedName>
        <fullName evidence="2">Nuclease</fullName>
    </submittedName>
</protein>
<comment type="caution">
    <text evidence="2">The sequence shown here is derived from an EMBL/GenBank/DDBJ whole genome shotgun (WGS) entry which is preliminary data.</text>
</comment>
<name>A0A974QN79_STAHO</name>
<proteinExistence type="predicted"/>
<evidence type="ECO:0000313" key="3">
    <source>
        <dbReference type="Proteomes" id="UP000241540"/>
    </source>
</evidence>
<sequence length="121" mass="14015">MNDYSYIDSALYTFRALCTNVVDGDTIDVELDLGFDTTQKRRLRLLDVDTPEHKQNNFLKAKQFTESAVLNKEIRVQTYKAGNFGRYLAHVYYPTPNGFKELSEELRAANLIKANSKWNKE</sequence>
<reference evidence="2 3" key="1">
    <citation type="journal article" date="2016" name="Front. Microbiol.">
        <title>Comprehensive Phylogenetic Analysis of Bovine Non-aureus Staphylococci Species Based on Whole-Genome Sequencing.</title>
        <authorList>
            <person name="Naushad S."/>
            <person name="Barkema H.W."/>
            <person name="Luby C."/>
            <person name="Condas L.A."/>
            <person name="Nobrega D.B."/>
            <person name="Carson D.A."/>
            <person name="De Buck J."/>
        </authorList>
    </citation>
    <scope>NUCLEOTIDE SEQUENCE [LARGE SCALE GENOMIC DNA]</scope>
    <source>
        <strain evidence="2 3">SNUC 5336</strain>
    </source>
</reference>
<evidence type="ECO:0000313" key="2">
    <source>
        <dbReference type="EMBL" id="PTK30803.1"/>
    </source>
</evidence>
<dbReference type="EMBL" id="PZHX01000010">
    <property type="protein sequence ID" value="PTK30803.1"/>
    <property type="molecule type" value="Genomic_DNA"/>
</dbReference>
<dbReference type="Gene3D" id="2.40.50.90">
    <property type="match status" value="1"/>
</dbReference>
<dbReference type="PROSITE" id="PS50830">
    <property type="entry name" value="TNASE_3"/>
    <property type="match status" value="1"/>
</dbReference>
<dbReference type="SMART" id="SM00318">
    <property type="entry name" value="SNc"/>
    <property type="match status" value="1"/>
</dbReference>
<organism evidence="2 3">
    <name type="scientific">Staphylococcus hominis</name>
    <dbReference type="NCBI Taxonomy" id="1290"/>
    <lineage>
        <taxon>Bacteria</taxon>
        <taxon>Bacillati</taxon>
        <taxon>Bacillota</taxon>
        <taxon>Bacilli</taxon>
        <taxon>Bacillales</taxon>
        <taxon>Staphylococcaceae</taxon>
        <taxon>Staphylococcus</taxon>
    </lineage>
</organism>
<dbReference type="SUPFAM" id="SSF50199">
    <property type="entry name" value="Staphylococcal nuclease"/>
    <property type="match status" value="1"/>
</dbReference>
<accession>A0A974QN79</accession>
<dbReference type="AlphaFoldDB" id="A0A974QN79"/>
<dbReference type="RefSeq" id="WP_107640178.1">
    <property type="nucleotide sequence ID" value="NZ_PZHX01000010.1"/>
</dbReference>
<evidence type="ECO:0000259" key="1">
    <source>
        <dbReference type="PROSITE" id="PS50830"/>
    </source>
</evidence>
<gene>
    <name evidence="2" type="ORF">BUZ51_06185</name>
</gene>
<dbReference type="Proteomes" id="UP000241540">
    <property type="component" value="Unassembled WGS sequence"/>
</dbReference>
<dbReference type="Pfam" id="PF00565">
    <property type="entry name" value="SNase"/>
    <property type="match status" value="1"/>
</dbReference>
<dbReference type="InterPro" id="IPR035437">
    <property type="entry name" value="SNase_OB-fold_sf"/>
</dbReference>
<feature type="domain" description="TNase-like" evidence="1">
    <location>
        <begin position="12"/>
        <end position="121"/>
    </location>
</feature>